<dbReference type="EMBL" id="CAMGYJ010000003">
    <property type="protein sequence ID" value="CAI0395810.1"/>
    <property type="molecule type" value="Genomic_DNA"/>
</dbReference>
<evidence type="ECO:0000256" key="1">
    <source>
        <dbReference type="SAM" id="MobiDB-lite"/>
    </source>
</evidence>
<gene>
    <name evidence="2" type="ORF">LITE_LOCUS8867</name>
</gene>
<evidence type="ECO:0000313" key="2">
    <source>
        <dbReference type="EMBL" id="CAI0395810.1"/>
    </source>
</evidence>
<dbReference type="AlphaFoldDB" id="A0AAV0IHR2"/>
<protein>
    <submittedName>
        <fullName evidence="2">Uncharacterized protein</fullName>
    </submittedName>
</protein>
<organism evidence="2 3">
    <name type="scientific">Linum tenue</name>
    <dbReference type="NCBI Taxonomy" id="586396"/>
    <lineage>
        <taxon>Eukaryota</taxon>
        <taxon>Viridiplantae</taxon>
        <taxon>Streptophyta</taxon>
        <taxon>Embryophyta</taxon>
        <taxon>Tracheophyta</taxon>
        <taxon>Spermatophyta</taxon>
        <taxon>Magnoliopsida</taxon>
        <taxon>eudicotyledons</taxon>
        <taxon>Gunneridae</taxon>
        <taxon>Pentapetalae</taxon>
        <taxon>rosids</taxon>
        <taxon>fabids</taxon>
        <taxon>Malpighiales</taxon>
        <taxon>Linaceae</taxon>
        <taxon>Linum</taxon>
    </lineage>
</organism>
<comment type="caution">
    <text evidence="2">The sequence shown here is derived from an EMBL/GenBank/DDBJ whole genome shotgun (WGS) entry which is preliminary data.</text>
</comment>
<accession>A0AAV0IHR2</accession>
<reference evidence="2" key="1">
    <citation type="submission" date="2022-08" db="EMBL/GenBank/DDBJ databases">
        <authorList>
            <person name="Gutierrez-Valencia J."/>
        </authorList>
    </citation>
    <scope>NUCLEOTIDE SEQUENCE</scope>
</reference>
<sequence length="127" mass="14132">KRPQILFTKKEKEKKKPPNPSSPISSFLIRSEVALDLKRKFILELTTAKSKLPYESQLSSENKAPPSDYCRRNKAPPPLKAATSLQHSSCQVAAELNAGESSGADCAQKEIQAPVEKLLFEVERVRI</sequence>
<name>A0AAV0IHR2_9ROSI</name>
<feature type="region of interest" description="Disordered" evidence="1">
    <location>
        <begin position="1"/>
        <end position="25"/>
    </location>
</feature>
<dbReference type="Proteomes" id="UP001154282">
    <property type="component" value="Unassembled WGS sequence"/>
</dbReference>
<feature type="non-terminal residue" evidence="2">
    <location>
        <position position="1"/>
    </location>
</feature>
<evidence type="ECO:0000313" key="3">
    <source>
        <dbReference type="Proteomes" id="UP001154282"/>
    </source>
</evidence>
<proteinExistence type="predicted"/>
<keyword evidence="3" id="KW-1185">Reference proteome</keyword>
<feature type="region of interest" description="Disordered" evidence="1">
    <location>
        <begin position="54"/>
        <end position="83"/>
    </location>
</feature>